<evidence type="ECO:0000259" key="1">
    <source>
        <dbReference type="Pfam" id="PF04183"/>
    </source>
</evidence>
<dbReference type="GO" id="GO:0019290">
    <property type="term" value="P:siderophore biosynthetic process"/>
    <property type="evidence" value="ECO:0007669"/>
    <property type="project" value="InterPro"/>
</dbReference>
<accession>A0A2Z6QIY2</accession>
<comment type="caution">
    <text evidence="3">The sequence shown here is derived from an EMBL/GenBank/DDBJ whole genome shotgun (WGS) entry which is preliminary data.</text>
</comment>
<dbReference type="EMBL" id="BEXD01000710">
    <property type="protein sequence ID" value="GBB89625.1"/>
    <property type="molecule type" value="Genomic_DNA"/>
</dbReference>
<reference evidence="3 4" key="1">
    <citation type="submission" date="2017-11" db="EMBL/GenBank/DDBJ databases">
        <title>The genome of Rhizophagus clarus HR1 reveals common genetic basis of auxotrophy among arbuscular mycorrhizal fungi.</title>
        <authorList>
            <person name="Kobayashi Y."/>
        </authorList>
    </citation>
    <scope>NUCLEOTIDE SEQUENCE [LARGE SCALE GENOMIC DNA]</scope>
    <source>
        <strain evidence="3 4">HR1</strain>
    </source>
</reference>
<dbReference type="InterPro" id="IPR037455">
    <property type="entry name" value="LucA/IucC-like"/>
</dbReference>
<evidence type="ECO:0000313" key="3">
    <source>
        <dbReference type="EMBL" id="GBB89625.1"/>
    </source>
</evidence>
<evidence type="ECO:0008006" key="5">
    <source>
        <dbReference type="Google" id="ProtNLM"/>
    </source>
</evidence>
<dbReference type="Gene3D" id="1.10.510.40">
    <property type="match status" value="1"/>
</dbReference>
<protein>
    <recommendedName>
        <fullName evidence="5">Aerobactin siderophore biosynthesis IucA/IucC N-terminal domain-containing protein</fullName>
    </recommendedName>
</protein>
<name>A0A2Z6QIY2_9GLOM</name>
<dbReference type="AlphaFoldDB" id="A0A2Z6QIY2"/>
<dbReference type="InterPro" id="IPR022770">
    <property type="entry name" value="IucA/IucC-like_C"/>
</dbReference>
<feature type="domain" description="Aerobactin siderophore biosynthesis IucA/IucC-like C-terminal" evidence="2">
    <location>
        <begin position="424"/>
        <end position="555"/>
    </location>
</feature>
<organism evidence="3 4">
    <name type="scientific">Rhizophagus clarus</name>
    <dbReference type="NCBI Taxonomy" id="94130"/>
    <lineage>
        <taxon>Eukaryota</taxon>
        <taxon>Fungi</taxon>
        <taxon>Fungi incertae sedis</taxon>
        <taxon>Mucoromycota</taxon>
        <taxon>Glomeromycotina</taxon>
        <taxon>Glomeromycetes</taxon>
        <taxon>Glomerales</taxon>
        <taxon>Glomeraceae</taxon>
        <taxon>Rhizophagus</taxon>
    </lineage>
</organism>
<dbReference type="GO" id="GO:0016881">
    <property type="term" value="F:acid-amino acid ligase activity"/>
    <property type="evidence" value="ECO:0007669"/>
    <property type="project" value="UniProtKB-ARBA"/>
</dbReference>
<evidence type="ECO:0000313" key="4">
    <source>
        <dbReference type="Proteomes" id="UP000247702"/>
    </source>
</evidence>
<proteinExistence type="predicted"/>
<dbReference type="Pfam" id="PF06276">
    <property type="entry name" value="FhuF"/>
    <property type="match status" value="1"/>
</dbReference>
<dbReference type="InterPro" id="IPR007310">
    <property type="entry name" value="Aerobactin_biosyn_IucA/IucC_N"/>
</dbReference>
<keyword evidence="4" id="KW-1185">Reference proteome</keyword>
<dbReference type="Pfam" id="PF04183">
    <property type="entry name" value="IucA_IucC"/>
    <property type="match status" value="1"/>
</dbReference>
<evidence type="ECO:0000259" key="2">
    <source>
        <dbReference type="Pfam" id="PF06276"/>
    </source>
</evidence>
<feature type="domain" description="Aerobactin siderophore biosynthesis IucA/IucC N-terminal" evidence="1">
    <location>
        <begin position="189"/>
        <end position="400"/>
    </location>
</feature>
<sequence length="604" mass="70041">MESISLNQRANFATASRLLASIINEEMVDTIFVSNNNISKNDFKQIKPSRGMIFVLPDFKKSNFNNENYIISVQTLYNPMIFTQQFDKVEFVDPWDMIFPINKIKIKENFSFQNNDVESSMNFIFSSLNNNNSVEEISAVELMRIFEVWINLENDVAKVLREEIDGSVRNQEIDYKNYKHQLSLTSSSIEWEQGLLESHAFHPMHKTRRAIPPIQEIVPGTYDFMNPLIRFVEVPLDKMVIRGSFKETIERITKLMESPPPSSDNTILIPVHELQIPNIESKFPSVNILPEKYSIRAKGQSALRTFVIPDLNDIAIKVSLGIKITSVLRTVQPWTVHSGIALENILDKIEIDRNLLKVSKEFAGAYPIEKDFNIASHLTCIIRDEINSDSERVIVCAALVERDEFGKSVLEKVWNLNTEQKRIDFFDRFISILFKVFLPPVFVNGFTFEAHLQNVLARFDSKSGELVGFVVRDFGGIRLHQDTLFESIGEKADVLKESYTEVKTSLEVYDWMYITLIFNNVQRFARALHLHHNGIGWDIVRKYFKQIVPRDHLLYKTFLEQDKLKYKCYMKTKLGGLSRNVSIRCLFFVQKPNLMLYEGERRSN</sequence>
<gene>
    <name evidence="3" type="ORF">RclHR1_16370002</name>
</gene>
<dbReference type="PANTHER" id="PTHR34384">
    <property type="entry name" value="L-2,3-DIAMINOPROPANOATE--CITRATE LIGASE"/>
    <property type="match status" value="1"/>
</dbReference>
<dbReference type="PANTHER" id="PTHR34384:SF5">
    <property type="entry name" value="L-2,3-DIAMINOPROPANOATE--CITRATE LIGASE"/>
    <property type="match status" value="1"/>
</dbReference>
<dbReference type="Proteomes" id="UP000247702">
    <property type="component" value="Unassembled WGS sequence"/>
</dbReference>